<evidence type="ECO:0000256" key="1">
    <source>
        <dbReference type="SAM" id="MobiDB-lite"/>
    </source>
</evidence>
<feature type="region of interest" description="Disordered" evidence="1">
    <location>
        <begin position="52"/>
        <end position="104"/>
    </location>
</feature>
<feature type="compositionally biased region" description="Polar residues" evidence="1">
    <location>
        <begin position="88"/>
        <end position="104"/>
    </location>
</feature>
<dbReference type="EMBL" id="JAODUO010001220">
    <property type="protein sequence ID" value="KAK2168712.1"/>
    <property type="molecule type" value="Genomic_DNA"/>
</dbReference>
<evidence type="ECO:0000313" key="3">
    <source>
        <dbReference type="Proteomes" id="UP001209878"/>
    </source>
</evidence>
<organism evidence="2 3">
    <name type="scientific">Ridgeia piscesae</name>
    <name type="common">Tubeworm</name>
    <dbReference type="NCBI Taxonomy" id="27915"/>
    <lineage>
        <taxon>Eukaryota</taxon>
        <taxon>Metazoa</taxon>
        <taxon>Spiralia</taxon>
        <taxon>Lophotrochozoa</taxon>
        <taxon>Annelida</taxon>
        <taxon>Polychaeta</taxon>
        <taxon>Sedentaria</taxon>
        <taxon>Canalipalpata</taxon>
        <taxon>Sabellida</taxon>
        <taxon>Siboglinidae</taxon>
        <taxon>Ridgeia</taxon>
    </lineage>
</organism>
<gene>
    <name evidence="2" type="ORF">NP493_1223g00003</name>
</gene>
<dbReference type="Proteomes" id="UP001209878">
    <property type="component" value="Unassembled WGS sequence"/>
</dbReference>
<reference evidence="2" key="1">
    <citation type="journal article" date="2023" name="Mol. Biol. Evol.">
        <title>Third-Generation Sequencing Reveals the Adaptive Role of the Epigenome in Three Deep-Sea Polychaetes.</title>
        <authorList>
            <person name="Perez M."/>
            <person name="Aroh O."/>
            <person name="Sun Y."/>
            <person name="Lan Y."/>
            <person name="Juniper S.K."/>
            <person name="Young C.R."/>
            <person name="Angers B."/>
            <person name="Qian P.Y."/>
        </authorList>
    </citation>
    <scope>NUCLEOTIDE SEQUENCE</scope>
    <source>
        <strain evidence="2">R07B-5</strain>
    </source>
</reference>
<protein>
    <submittedName>
        <fullName evidence="2">Uncharacterized protein</fullName>
    </submittedName>
</protein>
<keyword evidence="3" id="KW-1185">Reference proteome</keyword>
<evidence type="ECO:0000313" key="2">
    <source>
        <dbReference type="EMBL" id="KAK2168712.1"/>
    </source>
</evidence>
<accession>A0AAD9NFU9</accession>
<proteinExistence type="predicted"/>
<comment type="caution">
    <text evidence="2">The sequence shown here is derived from an EMBL/GenBank/DDBJ whole genome shotgun (WGS) entry which is preliminary data.</text>
</comment>
<name>A0AAD9NFU9_RIDPI</name>
<dbReference type="AlphaFoldDB" id="A0AAD9NFU9"/>
<sequence>METEGWVDTVKEGEKYLRAHPNLQVAAAVLHQTQDLKKPAATAQHQHFTRMHPGVSGRKHLPRFHDRPVKPQTRTHKSNMEPPRMQPNHHTQPYNNYGQHNTNQDYFSRYGNRASQQRLDDDPYPQTAGFAGQYGGQNSYPRRQGYQSQPTYDSRYAVRKRNGEEGVGAEEVTAKGYKRKKRDTETSAGAGTVQRSISTGSEFSTLQFLSHPDYHHSIDVVFSTYRFHPLDAVVILPSDQSCIDQMMAAIPFQLDQADGTDVDTFHQRVVKTCVERRTKGTGDSHLSYSDRYHLQMGQVVVYRLRLKCTCEPKNTTNVPETCGQMLPYDQQSWSAYMGSKGTSHWRPPRRPQQ</sequence>